<proteinExistence type="predicted"/>
<gene>
    <name evidence="1" type="ORF">K402DRAFT_230361</name>
</gene>
<reference evidence="1" key="1">
    <citation type="journal article" date="2020" name="Stud. Mycol.">
        <title>101 Dothideomycetes genomes: a test case for predicting lifestyles and emergence of pathogens.</title>
        <authorList>
            <person name="Haridas S."/>
            <person name="Albert R."/>
            <person name="Binder M."/>
            <person name="Bloem J."/>
            <person name="Labutti K."/>
            <person name="Salamov A."/>
            <person name="Andreopoulos B."/>
            <person name="Baker S."/>
            <person name="Barry K."/>
            <person name="Bills G."/>
            <person name="Bluhm B."/>
            <person name="Cannon C."/>
            <person name="Castanera R."/>
            <person name="Culley D."/>
            <person name="Daum C."/>
            <person name="Ezra D."/>
            <person name="Gonzalez J."/>
            <person name="Henrissat B."/>
            <person name="Kuo A."/>
            <person name="Liang C."/>
            <person name="Lipzen A."/>
            <person name="Lutzoni F."/>
            <person name="Magnuson J."/>
            <person name="Mondo S."/>
            <person name="Nolan M."/>
            <person name="Ohm R."/>
            <person name="Pangilinan J."/>
            <person name="Park H.-J."/>
            <person name="Ramirez L."/>
            <person name="Alfaro M."/>
            <person name="Sun H."/>
            <person name="Tritt A."/>
            <person name="Yoshinaga Y."/>
            <person name="Zwiers L.-H."/>
            <person name="Turgeon B."/>
            <person name="Goodwin S."/>
            <person name="Spatafora J."/>
            <person name="Crous P."/>
            <person name="Grigoriev I."/>
        </authorList>
    </citation>
    <scope>NUCLEOTIDE SEQUENCE</scope>
    <source>
        <strain evidence="1">CBS 113979</strain>
    </source>
</reference>
<protein>
    <submittedName>
        <fullName evidence="1">Uncharacterized protein</fullName>
    </submittedName>
</protein>
<dbReference type="EMBL" id="ML977142">
    <property type="protein sequence ID" value="KAF1990495.1"/>
    <property type="molecule type" value="Genomic_DNA"/>
</dbReference>
<name>A0A6G1HBG0_9PEZI</name>
<organism evidence="1 2">
    <name type="scientific">Aulographum hederae CBS 113979</name>
    <dbReference type="NCBI Taxonomy" id="1176131"/>
    <lineage>
        <taxon>Eukaryota</taxon>
        <taxon>Fungi</taxon>
        <taxon>Dikarya</taxon>
        <taxon>Ascomycota</taxon>
        <taxon>Pezizomycotina</taxon>
        <taxon>Dothideomycetes</taxon>
        <taxon>Pleosporomycetidae</taxon>
        <taxon>Aulographales</taxon>
        <taxon>Aulographaceae</taxon>
    </lineage>
</organism>
<sequence length="155" mass="16929">MLVWSVWSELVTVDDLALGNLSRSSAGVDSRVLCDLQLARGLAFVDVHTPTPTAMLPVAIYQWLSNPVTGVGAESLSSLHHRKPMGLLCCRSLLRKPLHVSLLFPKFAPDEPSLCNLSMTGSLYYYQGPTLSLKQSSNPPLASRKAIVRPVRNCL</sequence>
<accession>A0A6G1HBG0</accession>
<dbReference type="AlphaFoldDB" id="A0A6G1HBG0"/>
<evidence type="ECO:0000313" key="1">
    <source>
        <dbReference type="EMBL" id="KAF1990495.1"/>
    </source>
</evidence>
<evidence type="ECO:0000313" key="2">
    <source>
        <dbReference type="Proteomes" id="UP000800041"/>
    </source>
</evidence>
<dbReference type="Proteomes" id="UP000800041">
    <property type="component" value="Unassembled WGS sequence"/>
</dbReference>
<keyword evidence="2" id="KW-1185">Reference proteome</keyword>